<protein>
    <recommendedName>
        <fullName evidence="1">Periplasmic copper-binding protein NosD beta helix domain-containing protein</fullName>
    </recommendedName>
</protein>
<comment type="caution">
    <text evidence="2">The sequence shown here is derived from an EMBL/GenBank/DDBJ whole genome shotgun (WGS) entry which is preliminary data.</text>
</comment>
<evidence type="ECO:0000313" key="2">
    <source>
        <dbReference type="EMBL" id="GAH20794.1"/>
    </source>
</evidence>
<dbReference type="AlphaFoldDB" id="X1EUE1"/>
<dbReference type="InterPro" id="IPR006626">
    <property type="entry name" value="PbH1"/>
</dbReference>
<organism evidence="2">
    <name type="scientific">marine sediment metagenome</name>
    <dbReference type="NCBI Taxonomy" id="412755"/>
    <lineage>
        <taxon>unclassified sequences</taxon>
        <taxon>metagenomes</taxon>
        <taxon>ecological metagenomes</taxon>
    </lineage>
</organism>
<dbReference type="Gene3D" id="2.160.20.10">
    <property type="entry name" value="Single-stranded right-handed beta-helix, Pectin lyase-like"/>
    <property type="match status" value="1"/>
</dbReference>
<accession>X1EUE1</accession>
<name>X1EUE1_9ZZZZ</name>
<dbReference type="EMBL" id="BARU01004473">
    <property type="protein sequence ID" value="GAH20794.1"/>
    <property type="molecule type" value="Genomic_DNA"/>
</dbReference>
<feature type="domain" description="Periplasmic copper-binding protein NosD beta helix" evidence="1">
    <location>
        <begin position="9"/>
        <end position="203"/>
    </location>
</feature>
<feature type="non-terminal residue" evidence="2">
    <location>
        <position position="1"/>
    </location>
</feature>
<dbReference type="SUPFAM" id="SSF51126">
    <property type="entry name" value="Pectin lyase-like"/>
    <property type="match status" value="1"/>
</dbReference>
<dbReference type="InterPro" id="IPR022441">
    <property type="entry name" value="Para_beta_helix_rpt-2"/>
</dbReference>
<evidence type="ECO:0000259" key="1">
    <source>
        <dbReference type="Pfam" id="PF05048"/>
    </source>
</evidence>
<dbReference type="SMART" id="SM00710">
    <property type="entry name" value="PbH1"/>
    <property type="match status" value="6"/>
</dbReference>
<sequence>NNTCIGDYAAIYVRESPSSLVINNTCESSHNGIHISTSQSSIVTHNTINVITGLTGIQGLWIYYSHFTNATFNKCTEYLYSMFVLGSDSCNILNNELSYGSDSCIYLYESNQNTINNNTCTNGLKGITLFSSSNSFFIYNLLQDNTEQGIVITSTSSTDNSIYHNTFKDNNLGGISQAYDNGTNNLWYNVSLTSGNYWSDWAGAGGYLIDGYAGSVDLFPLGVPIVPIISEFQYQTIFTTLI</sequence>
<gene>
    <name evidence="2" type="ORF">S03H2_08989</name>
</gene>
<reference evidence="2" key="1">
    <citation type="journal article" date="2014" name="Front. Microbiol.">
        <title>High frequency of phylogenetically diverse reductive dehalogenase-homologous genes in deep subseafloor sedimentary metagenomes.</title>
        <authorList>
            <person name="Kawai M."/>
            <person name="Futagami T."/>
            <person name="Toyoda A."/>
            <person name="Takaki Y."/>
            <person name="Nishi S."/>
            <person name="Hori S."/>
            <person name="Arai W."/>
            <person name="Tsubouchi T."/>
            <person name="Morono Y."/>
            <person name="Uchiyama I."/>
            <person name="Ito T."/>
            <person name="Fujiyama A."/>
            <person name="Inagaki F."/>
            <person name="Takami H."/>
        </authorList>
    </citation>
    <scope>NUCLEOTIDE SEQUENCE</scope>
    <source>
        <strain evidence="2">Expedition CK06-06</strain>
    </source>
</reference>
<dbReference type="Pfam" id="PF05048">
    <property type="entry name" value="NosD"/>
    <property type="match status" value="1"/>
</dbReference>
<dbReference type="InterPro" id="IPR012334">
    <property type="entry name" value="Pectin_lyas_fold"/>
</dbReference>
<dbReference type="InterPro" id="IPR011050">
    <property type="entry name" value="Pectin_lyase_fold/virulence"/>
</dbReference>
<dbReference type="InterPro" id="IPR007742">
    <property type="entry name" value="NosD_dom"/>
</dbReference>
<proteinExistence type="predicted"/>
<dbReference type="NCBIfam" id="TIGR03804">
    <property type="entry name" value="para_beta_helix"/>
    <property type="match status" value="3"/>
</dbReference>